<dbReference type="SUPFAM" id="SSF55904">
    <property type="entry name" value="Ornithine decarboxylase C-terminal domain"/>
    <property type="match status" value="1"/>
</dbReference>
<keyword evidence="8" id="KW-0808">Transferase</keyword>
<evidence type="ECO:0000256" key="1">
    <source>
        <dbReference type="ARBA" id="ARBA00001933"/>
    </source>
</evidence>
<dbReference type="AlphaFoldDB" id="A0A9D0YSA2"/>
<sequence>MTPLYDRLVELSHLPLTRLDMPGHHGHPAPGLDFWPAHLDVTEHPATGDLFDPEEDDPIAAAQALWAEAVGMESCLFLTGGSTQGIHAALALTAGTGGEVLLDRGSHRSVFNALALLDLTPHYLPRPWLEEEGVTGPIQPQDVAQALKNHPNIKTMCITSPTYYGVLSDIPAIAAICHAHGAKLMVDGAHGAHLPFLGYTGYRYADVVVVSAHKTLPAPGQTALLLAQGYTADQLRWAASLYGTSSPNYVMMAALDVVRDYLEGDGRPAYTETVQLVENLRCTFPALRPVGVELDPTRLVLKCRDGYGVAKTLMDRGIYYEMADSGHVVLIFTCADGSQTVAALTAALEGVDLGGASPLPPPPLPPQQLMSPRQALFAPTKEVAWDQAEGEVCAQQLAPYPPGIPVVAPGEKVDKKHLAYLAQIGYNTKYIKVVHR</sequence>
<evidence type="ECO:0000256" key="2">
    <source>
        <dbReference type="ARBA" id="ARBA00010671"/>
    </source>
</evidence>
<reference evidence="8" key="1">
    <citation type="submission" date="2020-10" db="EMBL/GenBank/DDBJ databases">
        <authorList>
            <person name="Gilroy R."/>
        </authorList>
    </citation>
    <scope>NUCLEOTIDE SEQUENCE</scope>
    <source>
        <strain evidence="8">ChiGjej2B2-12916</strain>
    </source>
</reference>
<keyword evidence="4" id="KW-0663">Pyridoxal phosphate</keyword>
<keyword evidence="3" id="KW-0210">Decarboxylase</keyword>
<evidence type="ECO:0000313" key="8">
    <source>
        <dbReference type="EMBL" id="HIQ60391.1"/>
    </source>
</evidence>
<dbReference type="InterPro" id="IPR052357">
    <property type="entry name" value="Orn_Lys_Arg_decarboxylase-I"/>
</dbReference>
<dbReference type="Pfam" id="PF03711">
    <property type="entry name" value="OKR_DC_1_C"/>
    <property type="match status" value="1"/>
</dbReference>
<feature type="domain" description="Orn/Lys/Arg decarboxylases family 1 pyridoxal-P attachment site" evidence="6">
    <location>
        <begin position="2"/>
        <end position="284"/>
    </location>
</feature>
<comment type="cofactor">
    <cofactor evidence="1">
        <name>pyridoxal 5'-phosphate</name>
        <dbReference type="ChEBI" id="CHEBI:597326"/>
    </cofactor>
</comment>
<dbReference type="InterPro" id="IPR015421">
    <property type="entry name" value="PyrdxlP-dep_Trfase_major"/>
</dbReference>
<comment type="caution">
    <text evidence="8">The sequence shown here is derived from an EMBL/GenBank/DDBJ whole genome shotgun (WGS) entry which is preliminary data.</text>
</comment>
<proteinExistence type="inferred from homology"/>
<accession>A0A9D0YSA2</accession>
<feature type="domain" description="Orn/Lys/Arg decarboxylase C-terminal" evidence="7">
    <location>
        <begin position="370"/>
        <end position="423"/>
    </location>
</feature>
<dbReference type="InterPro" id="IPR015424">
    <property type="entry name" value="PyrdxlP-dep_Trfase"/>
</dbReference>
<keyword evidence="8" id="KW-0032">Aminotransferase</keyword>
<dbReference type="Gene3D" id="3.40.640.10">
    <property type="entry name" value="Type I PLP-dependent aspartate aminotransferase-like (Major domain)"/>
    <property type="match status" value="1"/>
</dbReference>
<dbReference type="InterPro" id="IPR036633">
    <property type="entry name" value="Prn/Lys/Arg_de-COase_C_sf"/>
</dbReference>
<dbReference type="GO" id="GO:0016831">
    <property type="term" value="F:carboxy-lyase activity"/>
    <property type="evidence" value="ECO:0007669"/>
    <property type="project" value="UniProtKB-KW"/>
</dbReference>
<protein>
    <submittedName>
        <fullName evidence="8">Aminotransferase class V-fold PLP-dependent enzyme</fullName>
    </submittedName>
</protein>
<comment type="similarity">
    <text evidence="2">Belongs to the Orn/Lys/Arg decarboxylase class-I family.</text>
</comment>
<evidence type="ECO:0000256" key="3">
    <source>
        <dbReference type="ARBA" id="ARBA00022793"/>
    </source>
</evidence>
<dbReference type="Proteomes" id="UP000886879">
    <property type="component" value="Unassembled WGS sequence"/>
</dbReference>
<dbReference type="SUPFAM" id="SSF53383">
    <property type="entry name" value="PLP-dependent transferases"/>
    <property type="match status" value="1"/>
</dbReference>
<dbReference type="Pfam" id="PF01276">
    <property type="entry name" value="OKR_DC_1"/>
    <property type="match status" value="1"/>
</dbReference>
<evidence type="ECO:0000256" key="4">
    <source>
        <dbReference type="ARBA" id="ARBA00022898"/>
    </source>
</evidence>
<reference evidence="8" key="2">
    <citation type="journal article" date="2021" name="PeerJ">
        <title>Extensive microbial diversity within the chicken gut microbiome revealed by metagenomics and culture.</title>
        <authorList>
            <person name="Gilroy R."/>
            <person name="Ravi A."/>
            <person name="Getino M."/>
            <person name="Pursley I."/>
            <person name="Horton D.L."/>
            <person name="Alikhan N.F."/>
            <person name="Baker D."/>
            <person name="Gharbi K."/>
            <person name="Hall N."/>
            <person name="Watson M."/>
            <person name="Adriaenssens E.M."/>
            <person name="Foster-Nyarko E."/>
            <person name="Jarju S."/>
            <person name="Secka A."/>
            <person name="Antonio M."/>
            <person name="Oren A."/>
            <person name="Chaudhuri R.R."/>
            <person name="La Ragione R."/>
            <person name="Hildebrand F."/>
            <person name="Pallen M.J."/>
        </authorList>
    </citation>
    <scope>NUCLEOTIDE SEQUENCE</scope>
    <source>
        <strain evidence="8">ChiGjej2B2-12916</strain>
    </source>
</reference>
<evidence type="ECO:0000256" key="5">
    <source>
        <dbReference type="ARBA" id="ARBA00023239"/>
    </source>
</evidence>
<dbReference type="InterPro" id="IPR008286">
    <property type="entry name" value="Prn/Lys/Arg_de-COase_C"/>
</dbReference>
<evidence type="ECO:0000259" key="7">
    <source>
        <dbReference type="Pfam" id="PF03711"/>
    </source>
</evidence>
<name>A0A9D0YSA2_9FIRM</name>
<keyword evidence="5" id="KW-0456">Lyase</keyword>
<dbReference type="EMBL" id="DVFO01000020">
    <property type="protein sequence ID" value="HIQ60391.1"/>
    <property type="molecule type" value="Genomic_DNA"/>
</dbReference>
<dbReference type="InterPro" id="IPR000310">
    <property type="entry name" value="Orn/Lys/Arg_deCO2ase_major_dom"/>
</dbReference>
<dbReference type="GO" id="GO:0008483">
    <property type="term" value="F:transaminase activity"/>
    <property type="evidence" value="ECO:0007669"/>
    <property type="project" value="UniProtKB-KW"/>
</dbReference>
<organism evidence="8 9">
    <name type="scientific">Candidatus Enterenecus faecium</name>
    <dbReference type="NCBI Taxonomy" id="2840780"/>
    <lineage>
        <taxon>Bacteria</taxon>
        <taxon>Bacillati</taxon>
        <taxon>Bacillota</taxon>
        <taxon>Clostridia</taxon>
        <taxon>Eubacteriales</taxon>
        <taxon>Candidatus Enterenecus</taxon>
    </lineage>
</organism>
<dbReference type="PANTHER" id="PTHR43277">
    <property type="entry name" value="ARGININE DECARBOXYLASE"/>
    <property type="match status" value="1"/>
</dbReference>
<gene>
    <name evidence="8" type="ORF">IAD31_02195</name>
</gene>
<dbReference type="Gene3D" id="3.90.100.10">
    <property type="entry name" value="Orn/Lys/Arg decarboxylase, C-terminal domain"/>
    <property type="match status" value="1"/>
</dbReference>
<dbReference type="PANTHER" id="PTHR43277:SF4">
    <property type="entry name" value="ARGININE DECARBOXYLASE"/>
    <property type="match status" value="1"/>
</dbReference>
<evidence type="ECO:0000313" key="9">
    <source>
        <dbReference type="Proteomes" id="UP000886879"/>
    </source>
</evidence>
<evidence type="ECO:0000259" key="6">
    <source>
        <dbReference type="Pfam" id="PF01276"/>
    </source>
</evidence>